<name>A0A1Q3AAF2_ZYGRO</name>
<dbReference type="OrthoDB" id="4067025at2759"/>
<sequence length="171" mass="19946">MVDKVDNHQQQNPNQNEQQAPSAETPIAIQDLAAEWQTEAYKKQSQLPISQNEVMLKMQEATRLLRECKGEEPGSLQRMEWDSLYDVSANVMDEYTRGVDAVLAEMDQLYRKQYLWQEAAFVMDSHRGATMIGRAEEWMKLKEQHLGFKRKELDRSASVIRKTIERLTNEK</sequence>
<evidence type="ECO:0008006" key="4">
    <source>
        <dbReference type="Google" id="ProtNLM"/>
    </source>
</evidence>
<proteinExistence type="predicted"/>
<comment type="caution">
    <text evidence="2">The sequence shown here is derived from an EMBL/GenBank/DDBJ whole genome shotgun (WGS) entry which is preliminary data.</text>
</comment>
<evidence type="ECO:0000256" key="1">
    <source>
        <dbReference type="SAM" id="MobiDB-lite"/>
    </source>
</evidence>
<feature type="region of interest" description="Disordered" evidence="1">
    <location>
        <begin position="1"/>
        <end position="26"/>
    </location>
</feature>
<protein>
    <recommendedName>
        <fullName evidence="4">Grand meiotic recombination cluster protein 2</fullName>
    </recommendedName>
</protein>
<evidence type="ECO:0000313" key="3">
    <source>
        <dbReference type="Proteomes" id="UP000187013"/>
    </source>
</evidence>
<accession>A0A1Q3AAF2</accession>
<evidence type="ECO:0000313" key="2">
    <source>
        <dbReference type="EMBL" id="GAV52618.1"/>
    </source>
</evidence>
<dbReference type="AlphaFoldDB" id="A0A1Q3AAF2"/>
<dbReference type="EMBL" id="BDGX01000033">
    <property type="protein sequence ID" value="GAV52618.1"/>
    <property type="molecule type" value="Genomic_DNA"/>
</dbReference>
<dbReference type="Proteomes" id="UP000187013">
    <property type="component" value="Unassembled WGS sequence"/>
</dbReference>
<reference evidence="2 3" key="1">
    <citation type="submission" date="2016-08" db="EMBL/GenBank/DDBJ databases">
        <title>Draft genome sequence of allopolyploid Zygosaccharomyces rouxii.</title>
        <authorList>
            <person name="Watanabe J."/>
            <person name="Uehara K."/>
            <person name="Mogi Y."/>
            <person name="Tsukioka Y."/>
        </authorList>
    </citation>
    <scope>NUCLEOTIDE SEQUENCE [LARGE SCALE GENOMIC DNA]</scope>
    <source>
        <strain evidence="2 3">NBRC 110957</strain>
    </source>
</reference>
<organism evidence="2 3">
    <name type="scientific">Zygosaccharomyces rouxii</name>
    <dbReference type="NCBI Taxonomy" id="4956"/>
    <lineage>
        <taxon>Eukaryota</taxon>
        <taxon>Fungi</taxon>
        <taxon>Dikarya</taxon>
        <taxon>Ascomycota</taxon>
        <taxon>Saccharomycotina</taxon>
        <taxon>Saccharomycetes</taxon>
        <taxon>Saccharomycetales</taxon>
        <taxon>Saccharomycetaceae</taxon>
        <taxon>Zygosaccharomyces</taxon>
    </lineage>
</organism>
<gene>
    <name evidence="2" type="ORF">ZYGR_0AG06090</name>
</gene>
<feature type="compositionally biased region" description="Low complexity" evidence="1">
    <location>
        <begin position="8"/>
        <end position="19"/>
    </location>
</feature>